<name>A0A3P5XUS8_9RHOB</name>
<dbReference type="AlphaFoldDB" id="A0A3P5XUS8"/>
<dbReference type="Proteomes" id="UP000277498">
    <property type="component" value="Unassembled WGS sequence"/>
</dbReference>
<reference evidence="1 2" key="1">
    <citation type="submission" date="2018-11" db="EMBL/GenBank/DDBJ databases">
        <authorList>
            <person name="Criscuolo A."/>
        </authorList>
    </citation>
    <scope>NUCLEOTIDE SEQUENCE [LARGE SCALE GENOMIC DNA]</scope>
    <source>
        <strain evidence="1">ACIP111625</strain>
    </source>
</reference>
<protein>
    <submittedName>
        <fullName evidence="1">Uncharacterized protein</fullName>
    </submittedName>
</protein>
<proteinExistence type="predicted"/>
<evidence type="ECO:0000313" key="1">
    <source>
        <dbReference type="EMBL" id="VDC34047.1"/>
    </source>
</evidence>
<dbReference type="EMBL" id="UXAW01000142">
    <property type="protein sequence ID" value="VDC34047.1"/>
    <property type="molecule type" value="Genomic_DNA"/>
</dbReference>
<evidence type="ECO:0000313" key="2">
    <source>
        <dbReference type="Proteomes" id="UP000277498"/>
    </source>
</evidence>
<gene>
    <name evidence="1" type="ORF">XINFAN_04245</name>
</gene>
<dbReference type="OrthoDB" id="7652274at2"/>
<sequence>MSKTYTVTAPVEVNGKTYFNRVGVAFLQREGSKSFMKIRLSAVPISGELVLFEPREHDDTDNPIEE</sequence>
<accession>A0A3P5XUS8</accession>
<organism evidence="1 2">
    <name type="scientific">Pseudogemmobacter humi</name>
    <dbReference type="NCBI Taxonomy" id="2483812"/>
    <lineage>
        <taxon>Bacteria</taxon>
        <taxon>Pseudomonadati</taxon>
        <taxon>Pseudomonadota</taxon>
        <taxon>Alphaproteobacteria</taxon>
        <taxon>Rhodobacterales</taxon>
        <taxon>Paracoccaceae</taxon>
        <taxon>Pseudogemmobacter</taxon>
    </lineage>
</organism>
<keyword evidence="2" id="KW-1185">Reference proteome</keyword>
<dbReference type="RefSeq" id="WP_124088896.1">
    <property type="nucleotide sequence ID" value="NZ_UXAW01000142.1"/>
</dbReference>